<dbReference type="Gene3D" id="1.10.10.10">
    <property type="entry name" value="Winged helix-like DNA-binding domain superfamily/Winged helix DNA-binding domain"/>
    <property type="match status" value="1"/>
</dbReference>
<dbReference type="GO" id="GO:0000156">
    <property type="term" value="F:phosphorelay response regulator activity"/>
    <property type="evidence" value="ECO:0007669"/>
    <property type="project" value="TreeGrafter"/>
</dbReference>
<evidence type="ECO:0000256" key="6">
    <source>
        <dbReference type="PROSITE-ProRule" id="PRU00169"/>
    </source>
</evidence>
<sequence length="226" mass="25857">MTRKVLIVEDEHRIRELISDYFAAQNWEVCQAADGEEGLYVFETEVPDLVILDLMMPEMDGWELCRRIRRRSGVPIIILTAVSGDERQIEGYELGADDYVTKPFSPKVLVSKAEVLMRRIDGQLTPNPYAPVGCGVMLHIRNRRLEREGESIDLTPKEYELLQLLLRNRGIVMPRETILSHTWGPDYEGDIRVVDTHIKKLRSKLGPAADCVRTVFGIGYIYEEAP</sequence>
<dbReference type="EMBL" id="VSDO01000005">
    <property type="protein sequence ID" value="TYA10658.1"/>
    <property type="molecule type" value="Genomic_DNA"/>
</dbReference>
<evidence type="ECO:0000259" key="9">
    <source>
        <dbReference type="PROSITE" id="PS51755"/>
    </source>
</evidence>
<dbReference type="Pfam" id="PF00486">
    <property type="entry name" value="Trans_reg_C"/>
    <property type="match status" value="1"/>
</dbReference>
<protein>
    <submittedName>
        <fullName evidence="10">Response regulator transcription factor</fullName>
    </submittedName>
</protein>
<keyword evidence="3" id="KW-0805">Transcription regulation</keyword>
<name>A0A5D0CLD3_9BACL</name>
<dbReference type="RefSeq" id="WP_148456523.1">
    <property type="nucleotide sequence ID" value="NZ_BORZ01000014.1"/>
</dbReference>
<dbReference type="InterPro" id="IPR001867">
    <property type="entry name" value="OmpR/PhoB-type_DNA-bd"/>
</dbReference>
<dbReference type="SUPFAM" id="SSF46894">
    <property type="entry name" value="C-terminal effector domain of the bipartite response regulators"/>
    <property type="match status" value="1"/>
</dbReference>
<evidence type="ECO:0000256" key="5">
    <source>
        <dbReference type="ARBA" id="ARBA00023163"/>
    </source>
</evidence>
<dbReference type="PANTHER" id="PTHR48111">
    <property type="entry name" value="REGULATOR OF RPOS"/>
    <property type="match status" value="1"/>
</dbReference>
<dbReference type="GO" id="GO:0006355">
    <property type="term" value="P:regulation of DNA-templated transcription"/>
    <property type="evidence" value="ECO:0007669"/>
    <property type="project" value="InterPro"/>
</dbReference>
<dbReference type="GO" id="GO:0032993">
    <property type="term" value="C:protein-DNA complex"/>
    <property type="evidence" value="ECO:0007669"/>
    <property type="project" value="TreeGrafter"/>
</dbReference>
<evidence type="ECO:0000256" key="2">
    <source>
        <dbReference type="ARBA" id="ARBA00023012"/>
    </source>
</evidence>
<dbReference type="Gene3D" id="6.10.250.690">
    <property type="match status" value="1"/>
</dbReference>
<comment type="caution">
    <text evidence="10">The sequence shown here is derived from an EMBL/GenBank/DDBJ whole genome shotgun (WGS) entry which is preliminary data.</text>
</comment>
<proteinExistence type="predicted"/>
<keyword evidence="11" id="KW-1185">Reference proteome</keyword>
<dbReference type="InterPro" id="IPR039420">
    <property type="entry name" value="WalR-like"/>
</dbReference>
<evidence type="ECO:0000256" key="3">
    <source>
        <dbReference type="ARBA" id="ARBA00023015"/>
    </source>
</evidence>
<dbReference type="OrthoDB" id="9790442at2"/>
<feature type="domain" description="OmpR/PhoB-type" evidence="9">
    <location>
        <begin position="127"/>
        <end position="224"/>
    </location>
</feature>
<evidence type="ECO:0000259" key="8">
    <source>
        <dbReference type="PROSITE" id="PS50110"/>
    </source>
</evidence>
<feature type="modified residue" description="4-aspartylphosphate" evidence="6">
    <location>
        <position position="53"/>
    </location>
</feature>
<dbReference type="GO" id="GO:0005829">
    <property type="term" value="C:cytosol"/>
    <property type="evidence" value="ECO:0007669"/>
    <property type="project" value="TreeGrafter"/>
</dbReference>
<feature type="DNA-binding region" description="OmpR/PhoB-type" evidence="7">
    <location>
        <begin position="127"/>
        <end position="224"/>
    </location>
</feature>
<feature type="domain" description="Response regulatory" evidence="8">
    <location>
        <begin position="4"/>
        <end position="117"/>
    </location>
</feature>
<dbReference type="PANTHER" id="PTHR48111:SF73">
    <property type="entry name" value="ALKALINE PHOSPHATASE SYNTHESIS TRANSCRIPTIONAL REGULATORY PROTEIN PHOP"/>
    <property type="match status" value="1"/>
</dbReference>
<dbReference type="InterPro" id="IPR036388">
    <property type="entry name" value="WH-like_DNA-bd_sf"/>
</dbReference>
<evidence type="ECO:0000256" key="1">
    <source>
        <dbReference type="ARBA" id="ARBA00022553"/>
    </source>
</evidence>
<keyword evidence="5" id="KW-0804">Transcription</keyword>
<dbReference type="GO" id="GO:0000976">
    <property type="term" value="F:transcription cis-regulatory region binding"/>
    <property type="evidence" value="ECO:0007669"/>
    <property type="project" value="TreeGrafter"/>
</dbReference>
<organism evidence="10 11">
    <name type="scientific">Paenibacillus faecis</name>
    <dbReference type="NCBI Taxonomy" id="862114"/>
    <lineage>
        <taxon>Bacteria</taxon>
        <taxon>Bacillati</taxon>
        <taxon>Bacillota</taxon>
        <taxon>Bacilli</taxon>
        <taxon>Bacillales</taxon>
        <taxon>Paenibacillaceae</taxon>
        <taxon>Paenibacillus</taxon>
    </lineage>
</organism>
<accession>A0A5D0CLD3</accession>
<dbReference type="Gene3D" id="3.40.50.2300">
    <property type="match status" value="1"/>
</dbReference>
<dbReference type="CDD" id="cd00383">
    <property type="entry name" value="trans_reg_C"/>
    <property type="match status" value="1"/>
</dbReference>
<dbReference type="PROSITE" id="PS51755">
    <property type="entry name" value="OMPR_PHOB"/>
    <property type="match status" value="1"/>
</dbReference>
<evidence type="ECO:0000313" key="10">
    <source>
        <dbReference type="EMBL" id="TYA10658.1"/>
    </source>
</evidence>
<dbReference type="AlphaFoldDB" id="A0A5D0CLD3"/>
<dbReference type="InterPro" id="IPR016032">
    <property type="entry name" value="Sig_transdc_resp-reg_C-effctor"/>
</dbReference>
<dbReference type="FunFam" id="3.40.50.2300:FF:000001">
    <property type="entry name" value="DNA-binding response regulator PhoB"/>
    <property type="match status" value="1"/>
</dbReference>
<gene>
    <name evidence="10" type="ORF">FRY98_22955</name>
</gene>
<evidence type="ECO:0000313" key="11">
    <source>
        <dbReference type="Proteomes" id="UP000325218"/>
    </source>
</evidence>
<keyword evidence="4 7" id="KW-0238">DNA-binding</keyword>
<evidence type="ECO:0000256" key="4">
    <source>
        <dbReference type="ARBA" id="ARBA00023125"/>
    </source>
</evidence>
<dbReference type="Proteomes" id="UP000325218">
    <property type="component" value="Unassembled WGS sequence"/>
</dbReference>
<dbReference type="CDD" id="cd17574">
    <property type="entry name" value="REC_OmpR"/>
    <property type="match status" value="1"/>
</dbReference>
<reference evidence="10 11" key="1">
    <citation type="submission" date="2019-08" db="EMBL/GenBank/DDBJ databases">
        <title>Genome sequencing of Paenibacillus faecis DSM 23593(T).</title>
        <authorList>
            <person name="Kook J.-K."/>
            <person name="Park S.-N."/>
            <person name="Lim Y.K."/>
        </authorList>
    </citation>
    <scope>NUCLEOTIDE SEQUENCE [LARGE SCALE GENOMIC DNA]</scope>
    <source>
        <strain evidence="10 11">DSM 23593</strain>
    </source>
</reference>
<dbReference type="SMART" id="SM00862">
    <property type="entry name" value="Trans_reg_C"/>
    <property type="match status" value="1"/>
</dbReference>
<dbReference type="Pfam" id="PF00072">
    <property type="entry name" value="Response_reg"/>
    <property type="match status" value="1"/>
</dbReference>
<dbReference type="InterPro" id="IPR011006">
    <property type="entry name" value="CheY-like_superfamily"/>
</dbReference>
<dbReference type="InterPro" id="IPR001789">
    <property type="entry name" value="Sig_transdc_resp-reg_receiver"/>
</dbReference>
<evidence type="ECO:0000256" key="7">
    <source>
        <dbReference type="PROSITE-ProRule" id="PRU01091"/>
    </source>
</evidence>
<keyword evidence="1 6" id="KW-0597">Phosphoprotein</keyword>
<dbReference type="PROSITE" id="PS50110">
    <property type="entry name" value="RESPONSE_REGULATORY"/>
    <property type="match status" value="1"/>
</dbReference>
<dbReference type="SMART" id="SM00448">
    <property type="entry name" value="REC"/>
    <property type="match status" value="1"/>
</dbReference>
<keyword evidence="2" id="KW-0902">Two-component regulatory system</keyword>
<dbReference type="SUPFAM" id="SSF52172">
    <property type="entry name" value="CheY-like"/>
    <property type="match status" value="1"/>
</dbReference>